<dbReference type="AlphaFoldDB" id="A0A4C1Z6T2"/>
<dbReference type="Proteomes" id="UP000299102">
    <property type="component" value="Unassembled WGS sequence"/>
</dbReference>
<keyword evidence="2" id="KW-1185">Reference proteome</keyword>
<evidence type="ECO:0000313" key="2">
    <source>
        <dbReference type="Proteomes" id="UP000299102"/>
    </source>
</evidence>
<proteinExistence type="predicted"/>
<reference evidence="1 2" key="1">
    <citation type="journal article" date="2019" name="Commun. Biol.">
        <title>The bagworm genome reveals a unique fibroin gene that provides high tensile strength.</title>
        <authorList>
            <person name="Kono N."/>
            <person name="Nakamura H."/>
            <person name="Ohtoshi R."/>
            <person name="Tomita M."/>
            <person name="Numata K."/>
            <person name="Arakawa K."/>
        </authorList>
    </citation>
    <scope>NUCLEOTIDE SEQUENCE [LARGE SCALE GENOMIC DNA]</scope>
</reference>
<organism evidence="1 2">
    <name type="scientific">Eumeta variegata</name>
    <name type="common">Bagworm moth</name>
    <name type="synonym">Eumeta japonica</name>
    <dbReference type="NCBI Taxonomy" id="151549"/>
    <lineage>
        <taxon>Eukaryota</taxon>
        <taxon>Metazoa</taxon>
        <taxon>Ecdysozoa</taxon>
        <taxon>Arthropoda</taxon>
        <taxon>Hexapoda</taxon>
        <taxon>Insecta</taxon>
        <taxon>Pterygota</taxon>
        <taxon>Neoptera</taxon>
        <taxon>Endopterygota</taxon>
        <taxon>Lepidoptera</taxon>
        <taxon>Glossata</taxon>
        <taxon>Ditrysia</taxon>
        <taxon>Tineoidea</taxon>
        <taxon>Psychidae</taxon>
        <taxon>Oiketicinae</taxon>
        <taxon>Eumeta</taxon>
    </lineage>
</organism>
<protein>
    <submittedName>
        <fullName evidence="1">Uncharacterized protein</fullName>
    </submittedName>
</protein>
<gene>
    <name evidence="1" type="ORF">EVAR_34507_1</name>
</gene>
<sequence length="118" mass="13191">MPNLQRDKQRPRTSTRYDLLSSIRHLLILARVIEGDRTTPRSINCAEGAAGCQPPRRLAACKCDATAITFSKVCYVQYNGRNFAALNCLRLKYCAGITLRDPSLFSTAFLFYVIATLS</sequence>
<comment type="caution">
    <text evidence="1">The sequence shown here is derived from an EMBL/GenBank/DDBJ whole genome shotgun (WGS) entry which is preliminary data.</text>
</comment>
<name>A0A4C1Z6T2_EUMVA</name>
<evidence type="ECO:0000313" key="1">
    <source>
        <dbReference type="EMBL" id="GBP82843.1"/>
    </source>
</evidence>
<accession>A0A4C1Z6T2</accession>
<dbReference type="EMBL" id="BGZK01001590">
    <property type="protein sequence ID" value="GBP82843.1"/>
    <property type="molecule type" value="Genomic_DNA"/>
</dbReference>